<dbReference type="EMBL" id="CP058909">
    <property type="protein sequence ID" value="QLH81219.1"/>
    <property type="molecule type" value="Genomic_DNA"/>
</dbReference>
<accession>A0A7D5PE91</accession>
<evidence type="ECO:0000256" key="2">
    <source>
        <dbReference type="ARBA" id="ARBA00022676"/>
    </source>
</evidence>
<dbReference type="PANTHER" id="PTHR43685:SF5">
    <property type="entry name" value="GLYCOSYLTRANSFERASE EPSE-RELATED"/>
    <property type="match status" value="1"/>
</dbReference>
<keyword evidence="2" id="KW-0328">Glycosyltransferase</keyword>
<evidence type="ECO:0000256" key="3">
    <source>
        <dbReference type="ARBA" id="ARBA00022679"/>
    </source>
</evidence>
<evidence type="ECO:0000256" key="1">
    <source>
        <dbReference type="ARBA" id="ARBA00006739"/>
    </source>
</evidence>
<dbReference type="InterPro" id="IPR029044">
    <property type="entry name" value="Nucleotide-diphossugar_trans"/>
</dbReference>
<comment type="similarity">
    <text evidence="1">Belongs to the glycosyltransferase 2 family.</text>
</comment>
<organism evidence="5 6">
    <name type="scientific">Halosimplex pelagicum</name>
    <dbReference type="NCBI Taxonomy" id="869886"/>
    <lineage>
        <taxon>Archaea</taxon>
        <taxon>Methanobacteriati</taxon>
        <taxon>Methanobacteriota</taxon>
        <taxon>Stenosarchaea group</taxon>
        <taxon>Halobacteria</taxon>
        <taxon>Halobacteriales</taxon>
        <taxon>Haloarculaceae</taxon>
        <taxon>Halosimplex</taxon>
    </lineage>
</organism>
<dbReference type="KEGG" id="hpel:HZS54_05995"/>
<dbReference type="Gene3D" id="3.90.550.10">
    <property type="entry name" value="Spore Coat Polysaccharide Biosynthesis Protein SpsA, Chain A"/>
    <property type="match status" value="1"/>
</dbReference>
<dbReference type="PANTHER" id="PTHR43685">
    <property type="entry name" value="GLYCOSYLTRANSFERASE"/>
    <property type="match status" value="1"/>
</dbReference>
<evidence type="ECO:0000313" key="5">
    <source>
        <dbReference type="EMBL" id="QLH81219.1"/>
    </source>
</evidence>
<dbReference type="SUPFAM" id="SSF53448">
    <property type="entry name" value="Nucleotide-diphospho-sugar transferases"/>
    <property type="match status" value="1"/>
</dbReference>
<dbReference type="InterPro" id="IPR001173">
    <property type="entry name" value="Glyco_trans_2-like"/>
</dbReference>
<reference evidence="5 6" key="1">
    <citation type="submission" date="2020-07" db="EMBL/GenBank/DDBJ databases">
        <title>Halosimplex litoreum sp. nov. and Halosimplex rubrum sp. nov., isolated from different salt environments.</title>
        <authorList>
            <person name="Cui H."/>
        </authorList>
    </citation>
    <scope>NUCLEOTIDE SEQUENCE [LARGE SCALE GENOMIC DNA]</scope>
    <source>
        <strain evidence="5 6">R2</strain>
    </source>
</reference>
<proteinExistence type="inferred from homology"/>
<gene>
    <name evidence="5" type="ORF">HZS54_05995</name>
</gene>
<dbReference type="OrthoDB" id="46222at2157"/>
<protein>
    <submittedName>
        <fullName evidence="5">Glycosyltransferase</fullName>
    </submittedName>
</protein>
<feature type="domain" description="Glycosyltransferase 2-like" evidence="4">
    <location>
        <begin position="2"/>
        <end position="127"/>
    </location>
</feature>
<dbReference type="CDD" id="cd00761">
    <property type="entry name" value="Glyco_tranf_GTA_type"/>
    <property type="match status" value="1"/>
</dbReference>
<dbReference type="Pfam" id="PF00535">
    <property type="entry name" value="Glycos_transf_2"/>
    <property type="match status" value="1"/>
</dbReference>
<evidence type="ECO:0000259" key="4">
    <source>
        <dbReference type="Pfam" id="PF00535"/>
    </source>
</evidence>
<dbReference type="Proteomes" id="UP000509346">
    <property type="component" value="Chromosome"/>
</dbReference>
<name>A0A7D5PE91_9EURY</name>
<evidence type="ECO:0000313" key="6">
    <source>
        <dbReference type="Proteomes" id="UP000509346"/>
    </source>
</evidence>
<keyword evidence="3 5" id="KW-0808">Transferase</keyword>
<dbReference type="InterPro" id="IPR050834">
    <property type="entry name" value="Glycosyltransf_2"/>
</dbReference>
<keyword evidence="6" id="KW-1185">Reference proteome</keyword>
<sequence>MYNGADHFEQIRDSILGQDYGDYEWVILDDRSTDETPALLSGLAEESDRVRVLTPDEHLGRARSLNRVVEAARGAYVAQQDFDDLSTPDRLRKQADYLDANPDVGVVGAYYERVDDVRGESYVRQPPTEHADLVRAMAKYIPFAHTLVTFRKAAWREAGGYPLEDDLEDIGLWIQMAAAGWRLGTVPENLGTHFVYEESTWHRRFDYAHRQRRLARVHLRAVRELGLPRWMYLYPLGRLVYPYLPTAVKRIVRRTVGGVSEQSR</sequence>
<dbReference type="GO" id="GO:0016757">
    <property type="term" value="F:glycosyltransferase activity"/>
    <property type="evidence" value="ECO:0007669"/>
    <property type="project" value="UniProtKB-KW"/>
</dbReference>
<dbReference type="AlphaFoldDB" id="A0A7D5PE91"/>